<evidence type="ECO:0000256" key="11">
    <source>
        <dbReference type="ARBA" id="ARBA00039995"/>
    </source>
</evidence>
<feature type="domain" description="Alpha-D-phosphohexomutase alpha/beta/alpha" evidence="16">
    <location>
        <begin position="43"/>
        <end position="184"/>
    </location>
</feature>
<evidence type="ECO:0000259" key="18">
    <source>
        <dbReference type="Pfam" id="PF02880"/>
    </source>
</evidence>
<dbReference type="STRING" id="1123349.SAMN02744037_01814"/>
<dbReference type="Pfam" id="PF02880">
    <property type="entry name" value="PGM_PMM_III"/>
    <property type="match status" value="1"/>
</dbReference>
<dbReference type="GO" id="GO:0006166">
    <property type="term" value="P:purine ribonucleoside salvage"/>
    <property type="evidence" value="ECO:0007669"/>
    <property type="project" value="TreeGrafter"/>
</dbReference>
<proteinExistence type="inferred from homology"/>
<dbReference type="InterPro" id="IPR016055">
    <property type="entry name" value="A-D-PHexomutase_a/b/a-I/II/III"/>
</dbReference>
<gene>
    <name evidence="19" type="ORF">SAMN02744037_01814</name>
</gene>
<keyword evidence="20" id="KW-1185">Reference proteome</keyword>
<evidence type="ECO:0000313" key="19">
    <source>
        <dbReference type="EMBL" id="SHK18064.1"/>
    </source>
</evidence>
<evidence type="ECO:0000256" key="14">
    <source>
        <dbReference type="RuleBase" id="RU004326"/>
    </source>
</evidence>
<evidence type="ECO:0000256" key="2">
    <source>
        <dbReference type="ARBA" id="ARBA00001946"/>
    </source>
</evidence>
<dbReference type="Gene3D" id="3.30.310.50">
    <property type="entry name" value="Alpha-D-phosphohexomutase, C-terminal domain"/>
    <property type="match status" value="1"/>
</dbReference>
<evidence type="ECO:0000259" key="17">
    <source>
        <dbReference type="Pfam" id="PF02879"/>
    </source>
</evidence>
<dbReference type="Pfam" id="PF02878">
    <property type="entry name" value="PGM_PMM_I"/>
    <property type="match status" value="1"/>
</dbReference>
<keyword evidence="7" id="KW-0597">Phosphoprotein</keyword>
<comment type="pathway">
    <text evidence="3">Glycolipid metabolism; diglucosyl-diacylglycerol biosynthesis.</text>
</comment>
<keyword evidence="10" id="KW-0413">Isomerase</keyword>
<dbReference type="Pfam" id="PF02879">
    <property type="entry name" value="PGM_PMM_II"/>
    <property type="match status" value="1"/>
</dbReference>
<dbReference type="EMBL" id="FRAE01000041">
    <property type="protein sequence ID" value="SHK18064.1"/>
    <property type="molecule type" value="Genomic_DNA"/>
</dbReference>
<comment type="catalytic activity">
    <reaction evidence="1">
        <text>alpha-D-glucose 1-phosphate = alpha-D-glucose 6-phosphate</text>
        <dbReference type="Rhea" id="RHEA:23536"/>
        <dbReference type="ChEBI" id="CHEBI:58225"/>
        <dbReference type="ChEBI" id="CHEBI:58601"/>
        <dbReference type="EC" id="5.4.2.2"/>
    </reaction>
</comment>
<comment type="similarity">
    <text evidence="5 14">Belongs to the phosphohexose mutase family.</text>
</comment>
<reference evidence="20" key="1">
    <citation type="submission" date="2016-11" db="EMBL/GenBank/DDBJ databases">
        <authorList>
            <person name="Varghese N."/>
            <person name="Submissions S."/>
        </authorList>
    </citation>
    <scope>NUCLEOTIDE SEQUENCE [LARGE SCALE GENOMIC DNA]</scope>
    <source>
        <strain evidence="20">DSM 15518</strain>
    </source>
</reference>
<dbReference type="CDD" id="cd05799">
    <property type="entry name" value="PGM2"/>
    <property type="match status" value="1"/>
</dbReference>
<evidence type="ECO:0000259" key="16">
    <source>
        <dbReference type="Pfam" id="PF02878"/>
    </source>
</evidence>
<evidence type="ECO:0000256" key="1">
    <source>
        <dbReference type="ARBA" id="ARBA00000443"/>
    </source>
</evidence>
<evidence type="ECO:0000256" key="12">
    <source>
        <dbReference type="ARBA" id="ARBA00041398"/>
    </source>
</evidence>
<dbReference type="InterPro" id="IPR005841">
    <property type="entry name" value="Alpha-D-phosphohexomutase_SF"/>
</dbReference>
<evidence type="ECO:0000313" key="20">
    <source>
        <dbReference type="Proteomes" id="UP000242497"/>
    </source>
</evidence>
<dbReference type="GO" id="GO:0000287">
    <property type="term" value="F:magnesium ion binding"/>
    <property type="evidence" value="ECO:0007669"/>
    <property type="project" value="InterPro"/>
</dbReference>
<dbReference type="SUPFAM" id="SSF53738">
    <property type="entry name" value="Phosphoglucomutase, first 3 domains"/>
    <property type="match status" value="3"/>
</dbReference>
<dbReference type="PROSITE" id="PS00710">
    <property type="entry name" value="PGM_PMM"/>
    <property type="match status" value="1"/>
</dbReference>
<dbReference type="Pfam" id="PF00408">
    <property type="entry name" value="PGM_PMM_IV"/>
    <property type="match status" value="1"/>
</dbReference>
<name>A0A1M6QCP3_9FIRM</name>
<evidence type="ECO:0000256" key="7">
    <source>
        <dbReference type="ARBA" id="ARBA00022553"/>
    </source>
</evidence>
<accession>A0A1M6QCP3</accession>
<dbReference type="PANTHER" id="PTHR45745:SF1">
    <property type="entry name" value="PHOSPHOGLUCOMUTASE 2B-RELATED"/>
    <property type="match status" value="1"/>
</dbReference>
<dbReference type="PANTHER" id="PTHR45745">
    <property type="entry name" value="PHOSPHOMANNOMUTASE 45A"/>
    <property type="match status" value="1"/>
</dbReference>
<organism evidence="19 20">
    <name type="scientific">Tepidibacter formicigenes DSM 15518</name>
    <dbReference type="NCBI Taxonomy" id="1123349"/>
    <lineage>
        <taxon>Bacteria</taxon>
        <taxon>Bacillati</taxon>
        <taxon>Bacillota</taxon>
        <taxon>Clostridia</taxon>
        <taxon>Peptostreptococcales</taxon>
        <taxon>Peptostreptococcaceae</taxon>
        <taxon>Tepidibacter</taxon>
    </lineage>
</organism>
<dbReference type="AlphaFoldDB" id="A0A1M6QCP3"/>
<comment type="pathway">
    <text evidence="4">Lipid metabolism.</text>
</comment>
<dbReference type="Proteomes" id="UP000242497">
    <property type="component" value="Unassembled WGS sequence"/>
</dbReference>
<dbReference type="InterPro" id="IPR005846">
    <property type="entry name" value="A-D-PHexomutase_a/b/a-III"/>
</dbReference>
<evidence type="ECO:0000256" key="4">
    <source>
        <dbReference type="ARBA" id="ARBA00005189"/>
    </source>
</evidence>
<keyword evidence="8 14" id="KW-0479">Metal-binding</keyword>
<dbReference type="GO" id="GO:0008973">
    <property type="term" value="F:phosphopentomutase activity"/>
    <property type="evidence" value="ECO:0007669"/>
    <property type="project" value="TreeGrafter"/>
</dbReference>
<feature type="domain" description="Alpha-D-phosphohexomutase alpha/beta/alpha" evidence="18">
    <location>
        <begin position="328"/>
        <end position="454"/>
    </location>
</feature>
<dbReference type="EC" id="5.4.2.2" evidence="6"/>
<evidence type="ECO:0000256" key="8">
    <source>
        <dbReference type="ARBA" id="ARBA00022723"/>
    </source>
</evidence>
<evidence type="ECO:0000256" key="5">
    <source>
        <dbReference type="ARBA" id="ARBA00010231"/>
    </source>
</evidence>
<dbReference type="InterPro" id="IPR016066">
    <property type="entry name" value="A-D-PHexomutase_CS"/>
</dbReference>
<comment type="cofactor">
    <cofactor evidence="2">
        <name>Mg(2+)</name>
        <dbReference type="ChEBI" id="CHEBI:18420"/>
    </cofactor>
</comment>
<evidence type="ECO:0000256" key="10">
    <source>
        <dbReference type="ARBA" id="ARBA00023235"/>
    </source>
</evidence>
<dbReference type="InterPro" id="IPR005845">
    <property type="entry name" value="A-D-PHexomutase_a/b/a-II"/>
</dbReference>
<dbReference type="PRINTS" id="PR00509">
    <property type="entry name" value="PGMPMM"/>
</dbReference>
<evidence type="ECO:0000256" key="9">
    <source>
        <dbReference type="ARBA" id="ARBA00022842"/>
    </source>
</evidence>
<dbReference type="OrthoDB" id="9806956at2"/>
<dbReference type="GO" id="GO:0004614">
    <property type="term" value="F:phosphoglucomutase activity"/>
    <property type="evidence" value="ECO:0007669"/>
    <property type="project" value="UniProtKB-EC"/>
</dbReference>
<feature type="domain" description="Alpha-D-phosphohexomutase C-terminal" evidence="15">
    <location>
        <begin position="504"/>
        <end position="541"/>
    </location>
</feature>
<dbReference type="InterPro" id="IPR005844">
    <property type="entry name" value="A-D-PHexomutase_a/b/a-I"/>
</dbReference>
<dbReference type="GO" id="GO:0005975">
    <property type="term" value="P:carbohydrate metabolic process"/>
    <property type="evidence" value="ECO:0007669"/>
    <property type="project" value="InterPro"/>
</dbReference>
<protein>
    <recommendedName>
        <fullName evidence="11">Phosphoglucomutase</fullName>
        <ecNumber evidence="6">5.4.2.2</ecNumber>
    </recommendedName>
    <alternativeName>
        <fullName evidence="13">Alpha-phosphoglucomutase</fullName>
    </alternativeName>
    <alternativeName>
        <fullName evidence="12">Glucose phosphomutase</fullName>
    </alternativeName>
</protein>
<evidence type="ECO:0000256" key="6">
    <source>
        <dbReference type="ARBA" id="ARBA00012728"/>
    </source>
</evidence>
<dbReference type="InterPro" id="IPR005843">
    <property type="entry name" value="A-D-PHexomutase_C"/>
</dbReference>
<evidence type="ECO:0000259" key="15">
    <source>
        <dbReference type="Pfam" id="PF00408"/>
    </source>
</evidence>
<evidence type="ECO:0000256" key="13">
    <source>
        <dbReference type="ARBA" id="ARBA00041467"/>
    </source>
</evidence>
<keyword evidence="9 14" id="KW-0460">Magnesium</keyword>
<sequence length="567" mass="64321">MDYMKVYEEWINNSYFDTETKNELLSIKDNEKEIEDRFYKNLEFGTGGLRGVIGAGTNRINKYTVRRATFGLANYIIKKYKDEGKQKGVVIAHDSRYKSREFCIETAKTLAACGIKTYIFDDLRPTPQLSFAVRYLNAVAGVVITASHNPPEYNGYKVYWEDGGQIVPSLAKEIIEEVNKIDDYSQIPTIDEKEAMDKGFINLLNEEVDTAFIEEVKKQSFRKDIIEKVSDTFKIVFTPLHGTGNKPIRRVFDEIGFKNVLVVKEQENPDSNFSTVSYPNPEEKEALSLGIELAKSENAHIVLGTDPDCDRVGVAVKNNEGEYICLTGNQVGSLLVNYILENLNRENKLPSNGVVIKTIVTSELGAEIAKHYDINTIDTLTGFKFIGEKIKEFEQNKENTFVFGYEESYGYLCGTHARDKDGLVSALLICEMAAYYYSKGMSLYEALIELYEKYGYYKEDLKSITLKGKEGTEKINSIIKYFRENSPSAIAGINIKELKDYKKGVDNLPKSNVLKFILEDDSWIAVRPSGTEPKIKFYFGCVGRSNKDVDEKLNSLISFIMNKVEEI</sequence>
<evidence type="ECO:0000256" key="3">
    <source>
        <dbReference type="ARBA" id="ARBA00005164"/>
    </source>
</evidence>
<feature type="domain" description="Alpha-D-phosphohexomutase alpha/beta/alpha" evidence="17">
    <location>
        <begin position="212"/>
        <end position="318"/>
    </location>
</feature>
<dbReference type="Gene3D" id="3.40.120.10">
    <property type="entry name" value="Alpha-D-Glucose-1,6-Bisphosphate, subunit A, domain 3"/>
    <property type="match status" value="3"/>
</dbReference>
<dbReference type="InterPro" id="IPR036900">
    <property type="entry name" value="A-D-PHexomutase_C_sf"/>
</dbReference>
<dbReference type="RefSeq" id="WP_072889249.1">
    <property type="nucleotide sequence ID" value="NZ_FRAE01000041.1"/>
</dbReference>
<dbReference type="SUPFAM" id="SSF55957">
    <property type="entry name" value="Phosphoglucomutase, C-terminal domain"/>
    <property type="match status" value="1"/>
</dbReference>